<gene>
    <name evidence="1" type="ORF">E3T53_08715</name>
</gene>
<keyword evidence="2" id="KW-1185">Reference proteome</keyword>
<evidence type="ECO:0000313" key="1">
    <source>
        <dbReference type="EMBL" id="TFD78860.1"/>
    </source>
</evidence>
<reference evidence="1 2" key="1">
    <citation type="submission" date="2019-03" db="EMBL/GenBank/DDBJ databases">
        <title>Genomics of glacier-inhabiting Cryobacterium strains.</title>
        <authorList>
            <person name="Liu Q."/>
            <person name="Xin Y.-H."/>
        </authorList>
    </citation>
    <scope>NUCLEOTIDE SEQUENCE [LARGE SCALE GENOMIC DNA]</scope>
    <source>
        <strain evidence="1 2">CGMCC 1.4292</strain>
    </source>
</reference>
<comment type="caution">
    <text evidence="1">The sequence shown here is derived from an EMBL/GenBank/DDBJ whole genome shotgun (WGS) entry which is preliminary data.</text>
</comment>
<proteinExistence type="predicted"/>
<evidence type="ECO:0000313" key="2">
    <source>
        <dbReference type="Proteomes" id="UP000298218"/>
    </source>
</evidence>
<accession>A0A4Y8KTT9</accession>
<dbReference type="RefSeq" id="WP_134174621.1">
    <property type="nucleotide sequence ID" value="NZ_SODI01000001.1"/>
</dbReference>
<name>A0A4Y8KTT9_9MICO</name>
<dbReference type="AlphaFoldDB" id="A0A4Y8KTT9"/>
<dbReference type="EMBL" id="SOHQ01000027">
    <property type="protein sequence ID" value="TFD78860.1"/>
    <property type="molecule type" value="Genomic_DNA"/>
</dbReference>
<sequence>MHLVNAQLALFGAEFVSAMAKPAGPFGAVAFGSIDGHRVRLDFHVEPATGMCIVLMARTALTTSTVLMANTEAEDLAERSSASTFEEAIEAYPWAAALETLELD</sequence>
<dbReference type="OrthoDB" id="4943146at2"/>
<protein>
    <submittedName>
        <fullName evidence="1">Uncharacterized protein</fullName>
    </submittedName>
</protein>
<organism evidence="1 2">
    <name type="scientific">Cryobacterium psychrophilum</name>
    <dbReference type="NCBI Taxonomy" id="41988"/>
    <lineage>
        <taxon>Bacteria</taxon>
        <taxon>Bacillati</taxon>
        <taxon>Actinomycetota</taxon>
        <taxon>Actinomycetes</taxon>
        <taxon>Micrococcales</taxon>
        <taxon>Microbacteriaceae</taxon>
        <taxon>Cryobacterium</taxon>
    </lineage>
</organism>
<dbReference type="Proteomes" id="UP000298218">
    <property type="component" value="Unassembled WGS sequence"/>
</dbReference>